<feature type="compositionally biased region" description="Low complexity" evidence="1">
    <location>
        <begin position="372"/>
        <end position="385"/>
    </location>
</feature>
<feature type="compositionally biased region" description="Pro residues" evidence="1">
    <location>
        <begin position="353"/>
        <end position="364"/>
    </location>
</feature>
<feature type="transmembrane region" description="Helical" evidence="2">
    <location>
        <begin position="6"/>
        <end position="29"/>
    </location>
</feature>
<name>A0ABQ0M4X0_MYCCL</name>
<feature type="transmembrane region" description="Helical" evidence="2">
    <location>
        <begin position="50"/>
        <end position="72"/>
    </location>
</feature>
<evidence type="ECO:0008006" key="5">
    <source>
        <dbReference type="Google" id="ProtNLM"/>
    </source>
</evidence>
<protein>
    <recommendedName>
        <fullName evidence="5">Transmembrane protein</fullName>
    </recommendedName>
</protein>
<organism evidence="3 4">
    <name type="scientific">Mycena chlorophos</name>
    <name type="common">Agaric fungus</name>
    <name type="synonym">Agaricus chlorophos</name>
    <dbReference type="NCBI Taxonomy" id="658473"/>
    <lineage>
        <taxon>Eukaryota</taxon>
        <taxon>Fungi</taxon>
        <taxon>Dikarya</taxon>
        <taxon>Basidiomycota</taxon>
        <taxon>Agaricomycotina</taxon>
        <taxon>Agaricomycetes</taxon>
        <taxon>Agaricomycetidae</taxon>
        <taxon>Agaricales</taxon>
        <taxon>Marasmiineae</taxon>
        <taxon>Mycenaceae</taxon>
        <taxon>Mycena</taxon>
    </lineage>
</organism>
<proteinExistence type="predicted"/>
<feature type="transmembrane region" description="Helical" evidence="2">
    <location>
        <begin position="243"/>
        <end position="261"/>
    </location>
</feature>
<evidence type="ECO:0000256" key="2">
    <source>
        <dbReference type="SAM" id="Phobius"/>
    </source>
</evidence>
<sequence length="478" mass="53653">MKYGSPSAYLLWALLAVAFFIFMLIHIWFYDKFKCLRWDSGRQPGAFKRVMTYSYFATVPLLMVFGVATAALKYQEGSILFEGSILPRPLSIWAPSHLRWVLPLYFVLSIAWALEMYAAFPRSVKSLINVRSVTHLEELTFWVFLLNQGPKKREWFSSWEFRAWYIGSMIAILGMPITALLKRHDIETTDAWIFAAGSSAGTFTTVCFLYVLWNFPRFIRSVKAEGAVPDVVVRLATFYHLNCIRVVFRFLFTVPLLTLALDGLTDQKHFYVVNSPFWSDIFLMTGGIGCFISSAITMLIFFPRSMTSEAGYKAHVVSQNSKGRAAATTPLPDYERQDSPMPSPKSLHSFSRSPPPQSTSPPPMNDGETPLQHYQQYQYQSSNSHVRPPSGVARSTSDDATLWDAGSRKPTASTSTSVRYPHPTGPGSASGSGNAIMVDGMPVYFEEGTPPYRNVHHYAMTFTSPIDLPVDPGAEDHS</sequence>
<feature type="transmembrane region" description="Helical" evidence="2">
    <location>
        <begin position="281"/>
        <end position="302"/>
    </location>
</feature>
<feature type="region of interest" description="Disordered" evidence="1">
    <location>
        <begin position="323"/>
        <end position="434"/>
    </location>
</feature>
<reference evidence="3" key="1">
    <citation type="submission" date="2014-09" db="EMBL/GenBank/DDBJ databases">
        <title>Genome sequence of the luminous mushroom Mycena chlorophos for searching fungal bioluminescence genes.</title>
        <authorList>
            <person name="Tanaka Y."/>
            <person name="Kasuga D."/>
            <person name="Oba Y."/>
            <person name="Hase S."/>
            <person name="Sato K."/>
            <person name="Oba Y."/>
            <person name="Sakakibara Y."/>
        </authorList>
    </citation>
    <scope>NUCLEOTIDE SEQUENCE</scope>
</reference>
<feature type="transmembrane region" description="Helical" evidence="2">
    <location>
        <begin position="161"/>
        <end position="179"/>
    </location>
</feature>
<evidence type="ECO:0000313" key="3">
    <source>
        <dbReference type="EMBL" id="GAT58383.1"/>
    </source>
</evidence>
<evidence type="ECO:0000256" key="1">
    <source>
        <dbReference type="SAM" id="MobiDB-lite"/>
    </source>
</evidence>
<keyword evidence="4" id="KW-1185">Reference proteome</keyword>
<accession>A0ABQ0M4X0</accession>
<feature type="transmembrane region" description="Helical" evidence="2">
    <location>
        <begin position="191"/>
        <end position="213"/>
    </location>
</feature>
<evidence type="ECO:0000313" key="4">
    <source>
        <dbReference type="Proteomes" id="UP000815677"/>
    </source>
</evidence>
<keyword evidence="2" id="KW-0812">Transmembrane</keyword>
<keyword evidence="2" id="KW-1133">Transmembrane helix</keyword>
<dbReference type="EMBL" id="DF849678">
    <property type="protein sequence ID" value="GAT58383.1"/>
    <property type="molecule type" value="Genomic_DNA"/>
</dbReference>
<gene>
    <name evidence="3" type="ORF">MCHLO_14822</name>
</gene>
<keyword evidence="2" id="KW-0472">Membrane</keyword>
<dbReference type="Proteomes" id="UP000815677">
    <property type="component" value="Unassembled WGS sequence"/>
</dbReference>
<feature type="transmembrane region" description="Helical" evidence="2">
    <location>
        <begin position="100"/>
        <end position="120"/>
    </location>
</feature>